<keyword evidence="6" id="KW-0732">Signal</keyword>
<evidence type="ECO:0000256" key="3">
    <source>
        <dbReference type="ARBA" id="ARBA00022525"/>
    </source>
</evidence>
<dbReference type="SUPFAM" id="SSF53474">
    <property type="entry name" value="alpha/beta-Hydrolases"/>
    <property type="match status" value="1"/>
</dbReference>
<feature type="compositionally biased region" description="Polar residues" evidence="5">
    <location>
        <begin position="69"/>
        <end position="90"/>
    </location>
</feature>
<keyword evidence="3" id="KW-0964">Secreted</keyword>
<evidence type="ECO:0000256" key="2">
    <source>
        <dbReference type="ARBA" id="ARBA00010701"/>
    </source>
</evidence>
<dbReference type="EMBL" id="GGYP01002595">
    <property type="protein sequence ID" value="MDE47366.1"/>
    <property type="molecule type" value="Transcribed_RNA"/>
</dbReference>
<dbReference type="Pfam" id="PF00151">
    <property type="entry name" value="Lipase"/>
    <property type="match status" value="1"/>
</dbReference>
<dbReference type="InterPro" id="IPR000734">
    <property type="entry name" value="TAG_lipase"/>
</dbReference>
<reference evidence="8" key="1">
    <citation type="submission" date="2018-10" db="EMBL/GenBank/DDBJ databases">
        <title>Transcriptome assembly of Aceria tosichella (Wheat curl mite) Type 2.</title>
        <authorList>
            <person name="Scully E.D."/>
            <person name="Geib S.M."/>
            <person name="Palmer N.A."/>
            <person name="Gupta A.K."/>
            <person name="Sarath G."/>
            <person name="Tatineni S."/>
        </authorList>
    </citation>
    <scope>NUCLEOTIDE SEQUENCE</scope>
    <source>
        <strain evidence="8">LincolnNE</strain>
    </source>
</reference>
<dbReference type="PANTHER" id="PTHR11610:SF173">
    <property type="entry name" value="LIPASE DOMAIN-CONTAINING PROTEIN-RELATED"/>
    <property type="match status" value="1"/>
</dbReference>
<sequence length="783" mass="87798">MLAGQHSSTLAILSRLALVLLVAESIAETHGSFSRPFKSIYEKTRSLRHRTLDRISRGNRIKNPPPQVPSGTSVNARSSRSSDENVPSDGSANKAMCVFSRGPSLKNDPALFYFSAEINAGGCEVEVEIELSSSDHYKQLNETAAKLSIRNKLINTRYYDSDRPTYFITHGFLADWKGNWLCDVKDMILSKIDANVFIVDWSGGSKPMVPIDYGASVSNTPYVANLVSQFIKLLLPMTGQLDAQSFHLIGHSLGAHISGFVGYALETVGQITALDPAGPCFTTSSESESESAEDNGLMHKGKRRLSPQSAHFVLALHTDTGLFGLNENCAHYDVYVNGGVKQPKCGAVGPLSRLDDLLHLNLGSTFNLNLACRHSYAHKLLDTFVDFSTWRGWPDYDDDENNESAVSNREQDQEYKCYPMAYQCLDWKTFRAGECGFCLDNDTRCVFTGISLYNYQRRKSENDAFEHHSRSLLELKETDHNEDDDDDEADDDIEFNNEHDESHGEDDTDEGHLSAAAKYGQHFMRAAADHPVCMFHYQILIAARRGAKNVEKHYYYLHIPLENGGRFHDKDGKRLHDRLVQVSHRIEPDSPVHSSLMTTYRNALSNRLGGADGLRNDDIEFYSALITFKQAPAETCATPNDETNGAATKDKWQLCNPLNNIQEARLWSSSEDKLDAVSWVSMNYMSGLSFDERMSKSYALLRYPNGPIKKRDEIEQSDRAKLGGLTPRMSNGIKRSVRGVTQAADCFLSLLDVANIRDSRRNYRCRRSSSELKYAIDLKPHKL</sequence>
<proteinExistence type="inferred from homology"/>
<dbReference type="GO" id="GO:0016042">
    <property type="term" value="P:lipid catabolic process"/>
    <property type="evidence" value="ECO:0007669"/>
    <property type="project" value="TreeGrafter"/>
</dbReference>
<gene>
    <name evidence="8" type="primary">Lipg_6</name>
    <name evidence="8" type="ORF">g.11404</name>
</gene>
<dbReference type="PANTHER" id="PTHR11610">
    <property type="entry name" value="LIPASE"/>
    <property type="match status" value="1"/>
</dbReference>
<dbReference type="InterPro" id="IPR029058">
    <property type="entry name" value="AB_hydrolase_fold"/>
</dbReference>
<feature type="compositionally biased region" description="Acidic residues" evidence="5">
    <location>
        <begin position="480"/>
        <end position="495"/>
    </location>
</feature>
<dbReference type="GO" id="GO:0016298">
    <property type="term" value="F:lipase activity"/>
    <property type="evidence" value="ECO:0007669"/>
    <property type="project" value="InterPro"/>
</dbReference>
<feature type="region of interest" description="Disordered" evidence="5">
    <location>
        <begin position="52"/>
        <end position="90"/>
    </location>
</feature>
<evidence type="ECO:0000259" key="7">
    <source>
        <dbReference type="Pfam" id="PF00151"/>
    </source>
</evidence>
<evidence type="ECO:0000256" key="4">
    <source>
        <dbReference type="RuleBase" id="RU004262"/>
    </source>
</evidence>
<evidence type="ECO:0000256" key="6">
    <source>
        <dbReference type="SAM" id="SignalP"/>
    </source>
</evidence>
<feature type="domain" description="Lipase" evidence="7">
    <location>
        <begin position="150"/>
        <end position="361"/>
    </location>
</feature>
<dbReference type="InterPro" id="IPR013818">
    <property type="entry name" value="Lipase"/>
</dbReference>
<protein>
    <submittedName>
        <fullName evidence="8">Endothelial lipase</fullName>
    </submittedName>
</protein>
<accession>A0A6G1SA21</accession>
<evidence type="ECO:0000256" key="5">
    <source>
        <dbReference type="SAM" id="MobiDB-lite"/>
    </source>
</evidence>
<feature type="signal peptide" evidence="6">
    <location>
        <begin position="1"/>
        <end position="27"/>
    </location>
</feature>
<dbReference type="AlphaFoldDB" id="A0A6G1SA21"/>
<evidence type="ECO:0000256" key="1">
    <source>
        <dbReference type="ARBA" id="ARBA00004613"/>
    </source>
</evidence>
<name>A0A6G1SA21_9ACAR</name>
<organism evidence="8">
    <name type="scientific">Aceria tosichella</name>
    <name type="common">wheat curl mite</name>
    <dbReference type="NCBI Taxonomy" id="561515"/>
    <lineage>
        <taxon>Eukaryota</taxon>
        <taxon>Metazoa</taxon>
        <taxon>Ecdysozoa</taxon>
        <taxon>Arthropoda</taxon>
        <taxon>Chelicerata</taxon>
        <taxon>Arachnida</taxon>
        <taxon>Acari</taxon>
        <taxon>Acariformes</taxon>
        <taxon>Trombidiformes</taxon>
        <taxon>Prostigmata</taxon>
        <taxon>Eupodina</taxon>
        <taxon>Eriophyoidea</taxon>
        <taxon>Eriophyidae</taxon>
        <taxon>Eriophyinae</taxon>
        <taxon>Aceriini</taxon>
        <taxon>Aceria</taxon>
    </lineage>
</organism>
<feature type="region of interest" description="Disordered" evidence="5">
    <location>
        <begin position="474"/>
        <end position="511"/>
    </location>
</feature>
<comment type="similarity">
    <text evidence="2 4">Belongs to the AB hydrolase superfamily. Lipase family.</text>
</comment>
<evidence type="ECO:0000313" key="8">
    <source>
        <dbReference type="EMBL" id="MDE47366.1"/>
    </source>
</evidence>
<feature type="chain" id="PRO_5026349815" evidence="6">
    <location>
        <begin position="28"/>
        <end position="783"/>
    </location>
</feature>
<dbReference type="GO" id="GO:0005615">
    <property type="term" value="C:extracellular space"/>
    <property type="evidence" value="ECO:0007669"/>
    <property type="project" value="TreeGrafter"/>
</dbReference>
<comment type="subcellular location">
    <subcellularLocation>
        <location evidence="1">Secreted</location>
    </subcellularLocation>
</comment>
<dbReference type="Gene3D" id="3.40.50.1820">
    <property type="entry name" value="alpha/beta hydrolase"/>
    <property type="match status" value="1"/>
</dbReference>
<dbReference type="PRINTS" id="PR00821">
    <property type="entry name" value="TAGLIPASE"/>
</dbReference>